<dbReference type="GO" id="GO:0000166">
    <property type="term" value="F:nucleotide binding"/>
    <property type="evidence" value="ECO:0007669"/>
    <property type="project" value="InterPro"/>
</dbReference>
<dbReference type="EC" id="1.1.1.179" evidence="3"/>
<evidence type="ECO:0000313" key="9">
    <source>
        <dbReference type="Proteomes" id="UP000722485"/>
    </source>
</evidence>
<dbReference type="InterPro" id="IPR036291">
    <property type="entry name" value="NAD(P)-bd_dom_sf"/>
</dbReference>
<evidence type="ECO:0000256" key="2">
    <source>
        <dbReference type="ARBA" id="ARBA00023002"/>
    </source>
</evidence>
<dbReference type="InterPro" id="IPR000683">
    <property type="entry name" value="Gfo/Idh/MocA-like_OxRdtase_N"/>
</dbReference>
<dbReference type="OrthoDB" id="2129491at2759"/>
<comment type="caution">
    <text evidence="8">The sequence shown here is derived from an EMBL/GenBank/DDBJ whole genome shotgun (WGS) entry which is preliminary data.</text>
</comment>
<evidence type="ECO:0000256" key="3">
    <source>
        <dbReference type="ARBA" id="ARBA00038984"/>
    </source>
</evidence>
<evidence type="ECO:0000256" key="1">
    <source>
        <dbReference type="ARBA" id="ARBA00010928"/>
    </source>
</evidence>
<dbReference type="SUPFAM" id="SSF51735">
    <property type="entry name" value="NAD(P)-binding Rossmann-fold domains"/>
    <property type="match status" value="1"/>
</dbReference>
<keyword evidence="9" id="KW-1185">Reference proteome</keyword>
<dbReference type="PANTHER" id="PTHR22604">
    <property type="entry name" value="OXIDOREDUCTASES"/>
    <property type="match status" value="1"/>
</dbReference>
<dbReference type="PANTHER" id="PTHR22604:SF115">
    <property type="entry name" value="DIHYDRODIOL DEHYDROGENASE, PUTATIVE (AFU_ORTHOLOGUE AFUA_1G07520)-RELATED"/>
    <property type="match status" value="1"/>
</dbReference>
<feature type="domain" description="GFO/IDH/MocA-like oxidoreductase" evidence="7">
    <location>
        <begin position="148"/>
        <end position="288"/>
    </location>
</feature>
<evidence type="ECO:0000256" key="5">
    <source>
        <dbReference type="ARBA" id="ARBA00049233"/>
    </source>
</evidence>
<protein>
    <recommendedName>
        <fullName evidence="3">D-xylose 1-dehydrogenase (NADP(+), D-xylono-1,5-lactone-forming)</fullName>
        <ecNumber evidence="3">1.1.1.179</ecNumber>
    </recommendedName>
    <alternativeName>
        <fullName evidence="4">D-xylose-NADP dehydrogenase</fullName>
    </alternativeName>
</protein>
<evidence type="ECO:0000259" key="6">
    <source>
        <dbReference type="Pfam" id="PF01408"/>
    </source>
</evidence>
<proteinExistence type="inferred from homology"/>
<dbReference type="Gene3D" id="3.40.50.720">
    <property type="entry name" value="NAD(P)-binding Rossmann-like Domain"/>
    <property type="match status" value="1"/>
</dbReference>
<reference evidence="8" key="1">
    <citation type="submission" date="2020-03" db="EMBL/GenBank/DDBJ databases">
        <title>Draft Genome Sequence of Cylindrodendrum hubeiense.</title>
        <authorList>
            <person name="Buettner E."/>
            <person name="Kellner H."/>
        </authorList>
    </citation>
    <scope>NUCLEOTIDE SEQUENCE</scope>
    <source>
        <strain evidence="8">IHI 201604</strain>
    </source>
</reference>
<keyword evidence="2" id="KW-0560">Oxidoreductase</keyword>
<dbReference type="InterPro" id="IPR050984">
    <property type="entry name" value="Gfo/Idh/MocA_domain"/>
</dbReference>
<evidence type="ECO:0000256" key="4">
    <source>
        <dbReference type="ARBA" id="ARBA00042988"/>
    </source>
</evidence>
<gene>
    <name evidence="8" type="ORF">G7Z17_g1154</name>
</gene>
<evidence type="ECO:0000259" key="7">
    <source>
        <dbReference type="Pfam" id="PF22725"/>
    </source>
</evidence>
<dbReference type="Gene3D" id="3.30.360.10">
    <property type="entry name" value="Dihydrodipicolinate Reductase, domain 2"/>
    <property type="match status" value="1"/>
</dbReference>
<dbReference type="InterPro" id="IPR055170">
    <property type="entry name" value="GFO_IDH_MocA-like_dom"/>
</dbReference>
<organism evidence="8 9">
    <name type="scientific">Cylindrodendrum hubeiense</name>
    <dbReference type="NCBI Taxonomy" id="595255"/>
    <lineage>
        <taxon>Eukaryota</taxon>
        <taxon>Fungi</taxon>
        <taxon>Dikarya</taxon>
        <taxon>Ascomycota</taxon>
        <taxon>Pezizomycotina</taxon>
        <taxon>Sordariomycetes</taxon>
        <taxon>Hypocreomycetidae</taxon>
        <taxon>Hypocreales</taxon>
        <taxon>Nectriaceae</taxon>
        <taxon>Cylindrodendrum</taxon>
    </lineage>
</organism>
<dbReference type="SUPFAM" id="SSF55347">
    <property type="entry name" value="Glyceraldehyde-3-phosphate dehydrogenase-like, C-terminal domain"/>
    <property type="match status" value="1"/>
</dbReference>
<dbReference type="Pfam" id="PF22725">
    <property type="entry name" value="GFO_IDH_MocA_C3"/>
    <property type="match status" value="1"/>
</dbReference>
<dbReference type="EMBL" id="JAANBB010000009">
    <property type="protein sequence ID" value="KAF7556804.1"/>
    <property type="molecule type" value="Genomic_DNA"/>
</dbReference>
<feature type="domain" description="Gfo/Idh/MocA-like oxidoreductase N-terminal" evidence="6">
    <location>
        <begin position="8"/>
        <end position="135"/>
    </location>
</feature>
<sequence length="392" mass="42860">MSTIYTLNWGIMSTGGIAETFTRDILTNPESRSVHDICHQLVAVSASSSLKKAEDFIAKVNAPGKVNAYGSYADLVADSSVQVVYVATPHSHHFQNAMLALEAGKHVLCEKALTVTAIQAKKLVATARVKNLFLMEAVWTRFFPSSIRIRDLCNSGVIGDIYRVMSDISYANGQSGRSGRLDFPDSHRMVNLNLAGGALLDLGIYSLTWIFQILYHLQPEDEKESPIVTSALNKYKATGADDNTTILMHFPTHGTIGVASTGFWTTTGVNEKNEGMPSAIIQGSEGEIHVIGPAFKPQKYLIITKGGVEAISCEYPADLERKWGHGMYWEADECARCVRDGRTESRTLPWGESIAIMETVDKVLRDGGIIYSEGITSDIFDDKSPLNTGGSW</sequence>
<evidence type="ECO:0000313" key="8">
    <source>
        <dbReference type="EMBL" id="KAF7556804.1"/>
    </source>
</evidence>
<accession>A0A9P5HQP4</accession>
<dbReference type="GO" id="GO:0047837">
    <property type="term" value="F:D-xylose 1-dehydrogenase (NADP+) activity"/>
    <property type="evidence" value="ECO:0007669"/>
    <property type="project" value="UniProtKB-EC"/>
</dbReference>
<dbReference type="Proteomes" id="UP000722485">
    <property type="component" value="Unassembled WGS sequence"/>
</dbReference>
<name>A0A9P5HQP4_9HYPO</name>
<comment type="similarity">
    <text evidence="1">Belongs to the Gfo/Idh/MocA family.</text>
</comment>
<dbReference type="Pfam" id="PF01408">
    <property type="entry name" value="GFO_IDH_MocA"/>
    <property type="match status" value="1"/>
</dbReference>
<comment type="catalytic activity">
    <reaction evidence="5">
        <text>D-xylose + NADP(+) = D-xylono-1,5-lactone + NADPH + H(+)</text>
        <dbReference type="Rhea" id="RHEA:22000"/>
        <dbReference type="ChEBI" id="CHEBI:15378"/>
        <dbReference type="ChEBI" id="CHEBI:15867"/>
        <dbReference type="ChEBI" id="CHEBI:53455"/>
        <dbReference type="ChEBI" id="CHEBI:57783"/>
        <dbReference type="ChEBI" id="CHEBI:58349"/>
        <dbReference type="EC" id="1.1.1.179"/>
    </reaction>
</comment>
<dbReference type="AlphaFoldDB" id="A0A9P5HQP4"/>